<sequence>MWIHDDLSEDKSWGYFLGVVERFINKEWQTLGQHKASEMLRYCKRIRDEKSGNSNIEPDTSVRLVASPKTDLASCEKLKKVTPIKDGLHTYVTMQQLQDFVQPTEDAGCFLGLLEKQRIPNLQELCVLFTGSGMFYSNHTGDIPREQPIQKGLPAKLFKQWIANTAEPTWQCFFDLFDRYWQQVEPSENNQMLITILATARSSLKLIHNDKPVAQPKQVSISDERKVRVRPIQGSLHSYVTMQQLQDLVQPTEDAGCFLGLLEKQRIPNLQELCVLFTGSGMFYSNHTGDIPREQPIQKGLPAKLFKQWIENTAEPTWQCFFDLFDRYWQQVEPSENKKMLVGILTDVRAYLQSGQAVNVNNM</sequence>
<dbReference type="OrthoDB" id="9923954at2"/>
<dbReference type="AlphaFoldDB" id="A0A3L8PY38"/>
<dbReference type="RefSeq" id="WP_121839205.1">
    <property type="nucleotide sequence ID" value="NZ_ML014781.1"/>
</dbReference>
<name>A0A3L8PY38_9GAMM</name>
<gene>
    <name evidence="1" type="ORF">D5018_11780</name>
</gene>
<evidence type="ECO:0000313" key="2">
    <source>
        <dbReference type="Proteomes" id="UP000281474"/>
    </source>
</evidence>
<reference evidence="1 2" key="1">
    <citation type="submission" date="2018-09" db="EMBL/GenBank/DDBJ databases">
        <title>Phylogeny of the Shewanellaceae, and recommendation for two new genera, Pseudoshewanella and Parashewanella.</title>
        <authorList>
            <person name="Wang G."/>
        </authorList>
    </citation>
    <scope>NUCLEOTIDE SEQUENCE [LARGE SCALE GENOMIC DNA]</scope>
    <source>
        <strain evidence="1 2">C51</strain>
    </source>
</reference>
<evidence type="ECO:0000313" key="1">
    <source>
        <dbReference type="EMBL" id="RLV59543.1"/>
    </source>
</evidence>
<protein>
    <submittedName>
        <fullName evidence="1">Uncharacterized protein</fullName>
    </submittedName>
</protein>
<keyword evidence="2" id="KW-1185">Reference proteome</keyword>
<dbReference type="Proteomes" id="UP000281474">
    <property type="component" value="Unassembled WGS sequence"/>
</dbReference>
<accession>A0A3L8PY38</accession>
<comment type="caution">
    <text evidence="1">The sequence shown here is derived from an EMBL/GenBank/DDBJ whole genome shotgun (WGS) entry which is preliminary data.</text>
</comment>
<proteinExistence type="predicted"/>
<organism evidence="1 2">
    <name type="scientific">Parashewanella curva</name>
    <dbReference type="NCBI Taxonomy" id="2338552"/>
    <lineage>
        <taxon>Bacteria</taxon>
        <taxon>Pseudomonadati</taxon>
        <taxon>Pseudomonadota</taxon>
        <taxon>Gammaproteobacteria</taxon>
        <taxon>Alteromonadales</taxon>
        <taxon>Shewanellaceae</taxon>
        <taxon>Parashewanella</taxon>
    </lineage>
</organism>
<dbReference type="EMBL" id="QZEI01000032">
    <property type="protein sequence ID" value="RLV59543.1"/>
    <property type="molecule type" value="Genomic_DNA"/>
</dbReference>